<dbReference type="AlphaFoldDB" id="X1LLD7"/>
<comment type="caution">
    <text evidence="1">The sequence shown here is derived from an EMBL/GenBank/DDBJ whole genome shotgun (WGS) entry which is preliminary data.</text>
</comment>
<gene>
    <name evidence="1" type="ORF">S06H3_27264</name>
</gene>
<dbReference type="EMBL" id="BARV01015805">
    <property type="protein sequence ID" value="GAI19893.1"/>
    <property type="molecule type" value="Genomic_DNA"/>
</dbReference>
<name>X1LLD7_9ZZZZ</name>
<evidence type="ECO:0000313" key="1">
    <source>
        <dbReference type="EMBL" id="GAI19893.1"/>
    </source>
</evidence>
<sequence length="72" mass="8146">MRCARATSHIASPINDLNDRPIARARVENGRHDILGEISRPPMQIQELHCFLQFTPWVVVGIYEAASNEYIG</sequence>
<reference evidence="1" key="1">
    <citation type="journal article" date="2014" name="Front. Microbiol.">
        <title>High frequency of phylogenetically diverse reductive dehalogenase-homologous genes in deep subseafloor sedimentary metagenomes.</title>
        <authorList>
            <person name="Kawai M."/>
            <person name="Futagami T."/>
            <person name="Toyoda A."/>
            <person name="Takaki Y."/>
            <person name="Nishi S."/>
            <person name="Hori S."/>
            <person name="Arai W."/>
            <person name="Tsubouchi T."/>
            <person name="Morono Y."/>
            <person name="Uchiyama I."/>
            <person name="Ito T."/>
            <person name="Fujiyama A."/>
            <person name="Inagaki F."/>
            <person name="Takami H."/>
        </authorList>
    </citation>
    <scope>NUCLEOTIDE SEQUENCE</scope>
    <source>
        <strain evidence="1">Expedition CK06-06</strain>
    </source>
</reference>
<accession>X1LLD7</accession>
<protein>
    <submittedName>
        <fullName evidence="1">Uncharacterized protein</fullName>
    </submittedName>
</protein>
<proteinExistence type="predicted"/>
<organism evidence="1">
    <name type="scientific">marine sediment metagenome</name>
    <dbReference type="NCBI Taxonomy" id="412755"/>
    <lineage>
        <taxon>unclassified sequences</taxon>
        <taxon>metagenomes</taxon>
        <taxon>ecological metagenomes</taxon>
    </lineage>
</organism>